<name>T1AN66_9ZZZZ</name>
<dbReference type="SUPFAM" id="SSF53706">
    <property type="entry name" value="Formate dehydrogenase/DMSO reductase, domains 1-3"/>
    <property type="match status" value="1"/>
</dbReference>
<protein>
    <submittedName>
        <fullName evidence="1">Molybdopterin oxidoreductase, iron-sulfur binding subunit</fullName>
    </submittedName>
</protein>
<dbReference type="PANTHER" id="PTHR42783">
    <property type="entry name" value="GLUTAMATE SYNTHASE [NADPH] SMALL CHAIN"/>
    <property type="match status" value="1"/>
</dbReference>
<dbReference type="CDD" id="cd02784">
    <property type="entry name" value="MopB_CT_PHLH"/>
    <property type="match status" value="1"/>
</dbReference>
<dbReference type="PANTHER" id="PTHR42783:SF3">
    <property type="entry name" value="GLUTAMATE SYNTHASE [NADPH] SMALL CHAIN-RELATED"/>
    <property type="match status" value="1"/>
</dbReference>
<proteinExistence type="predicted"/>
<gene>
    <name evidence="1" type="ORF">B2A_09870</name>
</gene>
<sequence length="270" mass="29632">MILGGNPVYTAPADIDFAKLLASVPLTVHLANDVDETSEFCTWHLPECHYLENWGDARTFDGTVSIVQPMIQPIFGGRSAVEVMALVIEDPLQKAYDIVQRTLDIKSTDWRWKKALFDGTVEKTAWQPLRMSISAGNLNGALSNLIATNSAVKLDHQHLEVVFRTDSKVFDGRFANNGWLQELPDPMTRLTWDNAALINPKTGLAMGLNRHKSQIIRLKVGGRELDIATYMMPGQPENSISIALGYGRTHSGNVGNGAGFNAGAIRTTDA</sequence>
<feature type="non-terminal residue" evidence="1">
    <location>
        <position position="270"/>
    </location>
</feature>
<dbReference type="Gene3D" id="3.30.2070.10">
    <property type="entry name" value="Formate dehydrogenase/DMSO reductase"/>
    <property type="match status" value="1"/>
</dbReference>
<reference evidence="1" key="1">
    <citation type="submission" date="2013-08" db="EMBL/GenBank/DDBJ databases">
        <authorList>
            <person name="Mendez C."/>
            <person name="Richter M."/>
            <person name="Ferrer M."/>
            <person name="Sanchez J."/>
        </authorList>
    </citation>
    <scope>NUCLEOTIDE SEQUENCE</scope>
</reference>
<dbReference type="EMBL" id="AUZZ01007123">
    <property type="protein sequence ID" value="EQD43505.1"/>
    <property type="molecule type" value="Genomic_DNA"/>
</dbReference>
<reference evidence="1" key="2">
    <citation type="journal article" date="2014" name="ISME J.">
        <title>Microbial stratification in low pH oxic and suboxic macroscopic growths along an acid mine drainage.</title>
        <authorList>
            <person name="Mendez-Garcia C."/>
            <person name="Mesa V."/>
            <person name="Sprenger R.R."/>
            <person name="Richter M."/>
            <person name="Diez M.S."/>
            <person name="Solano J."/>
            <person name="Bargiela R."/>
            <person name="Golyshina O.V."/>
            <person name="Manteca A."/>
            <person name="Ramos J.L."/>
            <person name="Gallego J.R."/>
            <person name="Llorente I."/>
            <person name="Martins Dos Santos V.A."/>
            <person name="Jensen O.N."/>
            <person name="Pelaez A.I."/>
            <person name="Sanchez J."/>
            <person name="Ferrer M."/>
        </authorList>
    </citation>
    <scope>NUCLEOTIDE SEQUENCE</scope>
</reference>
<accession>T1AN66</accession>
<evidence type="ECO:0000313" key="1">
    <source>
        <dbReference type="EMBL" id="EQD43505.1"/>
    </source>
</evidence>
<dbReference type="Gene3D" id="3.40.50.740">
    <property type="match status" value="1"/>
</dbReference>
<dbReference type="AlphaFoldDB" id="T1AN66"/>
<organism evidence="1">
    <name type="scientific">mine drainage metagenome</name>
    <dbReference type="NCBI Taxonomy" id="410659"/>
    <lineage>
        <taxon>unclassified sequences</taxon>
        <taxon>metagenomes</taxon>
        <taxon>ecological metagenomes</taxon>
    </lineage>
</organism>
<comment type="caution">
    <text evidence="1">The sequence shown here is derived from an EMBL/GenBank/DDBJ whole genome shotgun (WGS) entry which is preliminary data.</text>
</comment>